<dbReference type="OrthoDB" id="2940813at2"/>
<name>A0A0M0LFM5_9BACL</name>
<keyword evidence="4 5" id="KW-0472">Membrane</keyword>
<dbReference type="STRING" id="263475.AMD00_14075"/>
<dbReference type="GeneID" id="301137226"/>
<feature type="transmembrane region" description="Helical" evidence="5">
    <location>
        <begin position="41"/>
        <end position="60"/>
    </location>
</feature>
<evidence type="ECO:0000256" key="1">
    <source>
        <dbReference type="ARBA" id="ARBA00004370"/>
    </source>
</evidence>
<evidence type="ECO:0000256" key="4">
    <source>
        <dbReference type="ARBA" id="ARBA00023136"/>
    </source>
</evidence>
<comment type="subcellular location">
    <subcellularLocation>
        <location evidence="1">Membrane</location>
    </subcellularLocation>
</comment>
<keyword evidence="3 5" id="KW-1133">Transmembrane helix</keyword>
<dbReference type="EMBL" id="LILB01000005">
    <property type="protein sequence ID" value="KOO49483.1"/>
    <property type="molecule type" value="Genomic_DNA"/>
</dbReference>
<dbReference type="GO" id="GO:0016020">
    <property type="term" value="C:membrane"/>
    <property type="evidence" value="ECO:0007669"/>
    <property type="project" value="UniProtKB-SubCell"/>
</dbReference>
<dbReference type="RefSeq" id="WP_053417647.1">
    <property type="nucleotide sequence ID" value="NZ_LILB01000005.1"/>
</dbReference>
<feature type="transmembrane region" description="Helical" evidence="5">
    <location>
        <begin position="9"/>
        <end position="29"/>
    </location>
</feature>
<evidence type="ECO:0000256" key="2">
    <source>
        <dbReference type="ARBA" id="ARBA00022692"/>
    </source>
</evidence>
<sequence length="83" mass="9321">MTMEKLTQYIALFGGLLSAVLLFLQTLGIRVTWFTNETIDAFVNSLLAAVPFLLVVYGIYKNTYLLTKKASEQEKTLKSEGLK</sequence>
<accession>A0A0M0LFM5</accession>
<evidence type="ECO:0000313" key="7">
    <source>
        <dbReference type="Proteomes" id="UP000036867"/>
    </source>
</evidence>
<gene>
    <name evidence="6" type="ORF">AMD00_14075</name>
</gene>
<keyword evidence="2 5" id="KW-0812">Transmembrane</keyword>
<dbReference type="InterPro" id="IPR006479">
    <property type="entry name" value="Holin"/>
</dbReference>
<comment type="caution">
    <text evidence="6">The sequence shown here is derived from an EMBL/GenBank/DDBJ whole genome shotgun (WGS) entry which is preliminary data.</text>
</comment>
<evidence type="ECO:0000313" key="6">
    <source>
        <dbReference type="EMBL" id="KOO49483.1"/>
    </source>
</evidence>
<protein>
    <submittedName>
        <fullName evidence="6">PTS mannose transporter subunit IID</fullName>
    </submittedName>
</protein>
<keyword evidence="7" id="KW-1185">Reference proteome</keyword>
<dbReference type="AlphaFoldDB" id="A0A0M0LFM5"/>
<evidence type="ECO:0000256" key="5">
    <source>
        <dbReference type="SAM" id="Phobius"/>
    </source>
</evidence>
<dbReference type="Pfam" id="PF04688">
    <property type="entry name" value="Holin_SPP1"/>
    <property type="match status" value="1"/>
</dbReference>
<proteinExistence type="predicted"/>
<organism evidence="6 7">
    <name type="scientific">Viridibacillus arvi</name>
    <dbReference type="NCBI Taxonomy" id="263475"/>
    <lineage>
        <taxon>Bacteria</taxon>
        <taxon>Bacillati</taxon>
        <taxon>Bacillota</taxon>
        <taxon>Bacilli</taxon>
        <taxon>Bacillales</taxon>
        <taxon>Caryophanaceae</taxon>
        <taxon>Viridibacillus</taxon>
    </lineage>
</organism>
<evidence type="ECO:0000256" key="3">
    <source>
        <dbReference type="ARBA" id="ARBA00022989"/>
    </source>
</evidence>
<reference evidence="7" key="1">
    <citation type="submission" date="2015-08" db="EMBL/GenBank/DDBJ databases">
        <title>Fjat-10028 dsm 16317.</title>
        <authorList>
            <person name="Liu B."/>
            <person name="Wang J."/>
            <person name="Zhu Y."/>
            <person name="Liu G."/>
            <person name="Chen Q."/>
            <person name="Chen Z."/>
            <person name="Lan J."/>
            <person name="Che J."/>
            <person name="Ge C."/>
            <person name="Shi H."/>
            <person name="Pan Z."/>
            <person name="Liu X."/>
        </authorList>
    </citation>
    <scope>NUCLEOTIDE SEQUENCE [LARGE SCALE GENOMIC DNA]</scope>
    <source>
        <strain evidence="7">DSM 16317</strain>
    </source>
</reference>
<dbReference type="Proteomes" id="UP000036867">
    <property type="component" value="Unassembled WGS sequence"/>
</dbReference>